<keyword evidence="3" id="KW-1185">Reference proteome</keyword>
<dbReference type="PhylomeDB" id="A0A068UNN3"/>
<evidence type="ECO:0000313" key="2">
    <source>
        <dbReference type="EMBL" id="CDP10056.1"/>
    </source>
</evidence>
<name>A0A068UNN3_COFCA</name>
<dbReference type="EMBL" id="HG739126">
    <property type="protein sequence ID" value="CDP10056.1"/>
    <property type="molecule type" value="Genomic_DNA"/>
</dbReference>
<dbReference type="Gramene" id="CDP10056">
    <property type="protein sequence ID" value="CDP10056"/>
    <property type="gene ID" value="GSCOC_T00030639001"/>
</dbReference>
<sequence>MPQIQDRTSGDLLENASGSSVKSTTVRFLEFSVFSQEGINLVVDISSNSLDLPKRYENEVCLCQAFPENKFQSFRQELEYLQKNCRQIKSSLTWSTTSKTTSGSDHVKIDSSPNSLKRENEHLVINCPDGENGSLEMSQMKDCKIVREVSDAVEKQENPTLCQLDLVVVSDTTSSTSCEVIEPSCAPQAKSTCSFVESLAADGSENATDCQSTRLWNKTYKNADIQSRWSEANHENLFDASSAINTPDVQSSEDAGLQKDAACSPFIYEPLLNPLYNVESTKMEGEVLENCLEIDQNGHFKSSSVVGEAWSCSINDIEASSQSGNKAEMSISDGGYKRKRQCYQSDKVFGICGGKILRRSMRHSSKGLPRRSKRLFPKRLSD</sequence>
<dbReference type="PANTHER" id="PTHR36376:SF1">
    <property type="entry name" value="OS09G0514700 PROTEIN"/>
    <property type="match status" value="1"/>
</dbReference>
<gene>
    <name evidence="2" type="ORF">GSCOC_T00030639001</name>
</gene>
<reference evidence="3" key="1">
    <citation type="journal article" date="2014" name="Science">
        <title>The coffee genome provides insight into the convergent evolution of caffeine biosynthesis.</title>
        <authorList>
            <person name="Denoeud F."/>
            <person name="Carretero-Paulet L."/>
            <person name="Dereeper A."/>
            <person name="Droc G."/>
            <person name="Guyot R."/>
            <person name="Pietrella M."/>
            <person name="Zheng C."/>
            <person name="Alberti A."/>
            <person name="Anthony F."/>
            <person name="Aprea G."/>
            <person name="Aury J.M."/>
            <person name="Bento P."/>
            <person name="Bernard M."/>
            <person name="Bocs S."/>
            <person name="Campa C."/>
            <person name="Cenci A."/>
            <person name="Combes M.C."/>
            <person name="Crouzillat D."/>
            <person name="Da Silva C."/>
            <person name="Daddiego L."/>
            <person name="De Bellis F."/>
            <person name="Dussert S."/>
            <person name="Garsmeur O."/>
            <person name="Gayraud T."/>
            <person name="Guignon V."/>
            <person name="Jahn K."/>
            <person name="Jamilloux V."/>
            <person name="Joet T."/>
            <person name="Labadie K."/>
            <person name="Lan T."/>
            <person name="Leclercq J."/>
            <person name="Lepelley M."/>
            <person name="Leroy T."/>
            <person name="Li L.T."/>
            <person name="Librado P."/>
            <person name="Lopez L."/>
            <person name="Munoz A."/>
            <person name="Noel B."/>
            <person name="Pallavicini A."/>
            <person name="Perrotta G."/>
            <person name="Poncet V."/>
            <person name="Pot D."/>
            <person name="Priyono X."/>
            <person name="Rigoreau M."/>
            <person name="Rouard M."/>
            <person name="Rozas J."/>
            <person name="Tranchant-Dubreuil C."/>
            <person name="VanBuren R."/>
            <person name="Zhang Q."/>
            <person name="Andrade A.C."/>
            <person name="Argout X."/>
            <person name="Bertrand B."/>
            <person name="de Kochko A."/>
            <person name="Graziosi G."/>
            <person name="Henry R.J."/>
            <person name="Jayarama X."/>
            <person name="Ming R."/>
            <person name="Nagai C."/>
            <person name="Rounsley S."/>
            <person name="Sankoff D."/>
            <person name="Giuliano G."/>
            <person name="Albert V.A."/>
            <person name="Wincker P."/>
            <person name="Lashermes P."/>
        </authorList>
    </citation>
    <scope>NUCLEOTIDE SEQUENCE [LARGE SCALE GENOMIC DNA]</scope>
    <source>
        <strain evidence="3">cv. DH200-94</strain>
    </source>
</reference>
<protein>
    <submittedName>
        <fullName evidence="2">Uncharacterized protein</fullName>
    </submittedName>
</protein>
<evidence type="ECO:0000313" key="3">
    <source>
        <dbReference type="Proteomes" id="UP000295252"/>
    </source>
</evidence>
<dbReference type="FunCoup" id="A0A068UNN3">
    <property type="interactions" value="539"/>
</dbReference>
<proteinExistence type="predicted"/>
<dbReference type="AlphaFoldDB" id="A0A068UNN3"/>
<dbReference type="PANTHER" id="PTHR36376">
    <property type="entry name" value="OS09G0514700 PROTEIN"/>
    <property type="match status" value="1"/>
</dbReference>
<feature type="region of interest" description="Disordered" evidence="1">
    <location>
        <begin position="361"/>
        <end position="382"/>
    </location>
</feature>
<dbReference type="Proteomes" id="UP000295252">
    <property type="component" value="Chromosome V"/>
</dbReference>
<dbReference type="InParanoid" id="A0A068UNN3"/>
<evidence type="ECO:0000256" key="1">
    <source>
        <dbReference type="SAM" id="MobiDB-lite"/>
    </source>
</evidence>
<dbReference type="OrthoDB" id="603754at2759"/>
<accession>A0A068UNN3</accession>
<organism evidence="2 3">
    <name type="scientific">Coffea canephora</name>
    <name type="common">Robusta coffee</name>
    <dbReference type="NCBI Taxonomy" id="49390"/>
    <lineage>
        <taxon>Eukaryota</taxon>
        <taxon>Viridiplantae</taxon>
        <taxon>Streptophyta</taxon>
        <taxon>Embryophyta</taxon>
        <taxon>Tracheophyta</taxon>
        <taxon>Spermatophyta</taxon>
        <taxon>Magnoliopsida</taxon>
        <taxon>eudicotyledons</taxon>
        <taxon>Gunneridae</taxon>
        <taxon>Pentapetalae</taxon>
        <taxon>asterids</taxon>
        <taxon>lamiids</taxon>
        <taxon>Gentianales</taxon>
        <taxon>Rubiaceae</taxon>
        <taxon>Ixoroideae</taxon>
        <taxon>Gardenieae complex</taxon>
        <taxon>Bertiereae - Coffeeae clade</taxon>
        <taxon>Coffeeae</taxon>
        <taxon>Coffea</taxon>
    </lineage>
</organism>